<evidence type="ECO:0008006" key="4">
    <source>
        <dbReference type="Google" id="ProtNLM"/>
    </source>
</evidence>
<sequence>MYTAISRAEKITSIIEKRRPLAEKITGVESNLQALKSALKTLEENRDRIINQVDDAETVGRLREIDLATLQYKITEESKKLTVLRERFSRQTLNIGVVGLMGQGKSTLLKSLSGLTDNEIPALEGSACTAVRSTIVKPRP</sequence>
<feature type="coiled-coil region" evidence="1">
    <location>
        <begin position="25"/>
        <end position="59"/>
    </location>
</feature>
<dbReference type="OrthoDB" id="9908739at2"/>
<organism evidence="2 3">
    <name type="scientific">Brunnivagina elsteri CCALA 953</name>
    <dbReference type="NCBI Taxonomy" id="987040"/>
    <lineage>
        <taxon>Bacteria</taxon>
        <taxon>Bacillati</taxon>
        <taxon>Cyanobacteriota</taxon>
        <taxon>Cyanophyceae</taxon>
        <taxon>Nostocales</taxon>
        <taxon>Calotrichaceae</taxon>
        <taxon>Brunnivagina</taxon>
    </lineage>
</organism>
<accession>A0A2A2TPS3</accession>
<evidence type="ECO:0000256" key="1">
    <source>
        <dbReference type="SAM" id="Coils"/>
    </source>
</evidence>
<comment type="caution">
    <text evidence="2">The sequence shown here is derived from an EMBL/GenBank/DDBJ whole genome shotgun (WGS) entry which is preliminary data.</text>
</comment>
<dbReference type="Gene3D" id="3.40.50.300">
    <property type="entry name" value="P-loop containing nucleotide triphosphate hydrolases"/>
    <property type="match status" value="1"/>
</dbReference>
<proteinExistence type="predicted"/>
<protein>
    <recommendedName>
        <fullName evidence="4">Dynamin-type G domain-containing protein</fullName>
    </recommendedName>
</protein>
<dbReference type="AlphaFoldDB" id="A0A2A2TPS3"/>
<dbReference type="InterPro" id="IPR027417">
    <property type="entry name" value="P-loop_NTPase"/>
</dbReference>
<dbReference type="Proteomes" id="UP000218238">
    <property type="component" value="Unassembled WGS sequence"/>
</dbReference>
<reference evidence="2 3" key="1">
    <citation type="submission" date="2017-08" db="EMBL/GenBank/DDBJ databases">
        <title>Draft genome sequence of filamentous cyanobacterium Calothrix elsteri CCALA 953.</title>
        <authorList>
            <person name="Gagunashvili A.N."/>
            <person name="Elster J."/>
            <person name="Andresson O.S."/>
        </authorList>
    </citation>
    <scope>NUCLEOTIDE SEQUENCE [LARGE SCALE GENOMIC DNA]</scope>
    <source>
        <strain evidence="2 3">CCALA 953</strain>
    </source>
</reference>
<name>A0A2A2TPS3_9CYAN</name>
<evidence type="ECO:0000313" key="3">
    <source>
        <dbReference type="Proteomes" id="UP000218238"/>
    </source>
</evidence>
<keyword evidence="1" id="KW-0175">Coiled coil</keyword>
<dbReference type="RefSeq" id="WP_095719957.1">
    <property type="nucleotide sequence ID" value="NZ_NTFS01000007.1"/>
</dbReference>
<gene>
    <name evidence="2" type="ORF">CK510_01270</name>
</gene>
<keyword evidence="3" id="KW-1185">Reference proteome</keyword>
<dbReference type="EMBL" id="NTFS01000007">
    <property type="protein sequence ID" value="PAX60526.1"/>
    <property type="molecule type" value="Genomic_DNA"/>
</dbReference>
<dbReference type="SUPFAM" id="SSF52540">
    <property type="entry name" value="P-loop containing nucleoside triphosphate hydrolases"/>
    <property type="match status" value="1"/>
</dbReference>
<evidence type="ECO:0000313" key="2">
    <source>
        <dbReference type="EMBL" id="PAX60526.1"/>
    </source>
</evidence>